<dbReference type="PANTHER" id="PTHR42847:SF4">
    <property type="entry name" value="ALKANESULFONATE MONOOXYGENASE-RELATED"/>
    <property type="match status" value="1"/>
</dbReference>
<dbReference type="SUPFAM" id="SSF51679">
    <property type="entry name" value="Bacterial luciferase-like"/>
    <property type="match status" value="1"/>
</dbReference>
<feature type="domain" description="Luciferase-like" evidence="5">
    <location>
        <begin position="23"/>
        <end position="249"/>
    </location>
</feature>
<dbReference type="PANTHER" id="PTHR42847">
    <property type="entry name" value="ALKANESULFONATE MONOOXYGENASE"/>
    <property type="match status" value="1"/>
</dbReference>
<evidence type="ECO:0000256" key="3">
    <source>
        <dbReference type="ARBA" id="ARBA00023002"/>
    </source>
</evidence>
<dbReference type="InterPro" id="IPR050172">
    <property type="entry name" value="SsuD_RutA_monooxygenase"/>
</dbReference>
<proteinExistence type="predicted"/>
<keyword evidence="1" id="KW-0285">Flavoprotein</keyword>
<accession>A0A381R4A8</accession>
<keyword evidence="2" id="KW-0288">FMN</keyword>
<protein>
    <recommendedName>
        <fullName evidence="5">Luciferase-like domain-containing protein</fullName>
    </recommendedName>
</protein>
<dbReference type="InterPro" id="IPR036661">
    <property type="entry name" value="Luciferase-like_sf"/>
</dbReference>
<evidence type="ECO:0000256" key="1">
    <source>
        <dbReference type="ARBA" id="ARBA00022630"/>
    </source>
</evidence>
<keyword evidence="4" id="KW-0503">Monooxygenase</keyword>
<dbReference type="InterPro" id="IPR011251">
    <property type="entry name" value="Luciferase-like_dom"/>
</dbReference>
<keyword evidence="3" id="KW-0560">Oxidoreductase</keyword>
<name>A0A381R4A8_9ZZZZ</name>
<dbReference type="Pfam" id="PF00296">
    <property type="entry name" value="Bac_luciferase"/>
    <property type="match status" value="1"/>
</dbReference>
<dbReference type="GO" id="GO:0046306">
    <property type="term" value="P:alkanesulfonate catabolic process"/>
    <property type="evidence" value="ECO:0007669"/>
    <property type="project" value="TreeGrafter"/>
</dbReference>
<evidence type="ECO:0000313" key="6">
    <source>
        <dbReference type="EMBL" id="SUZ86585.1"/>
    </source>
</evidence>
<evidence type="ECO:0000256" key="4">
    <source>
        <dbReference type="ARBA" id="ARBA00023033"/>
    </source>
</evidence>
<dbReference type="AlphaFoldDB" id="A0A381R4A8"/>
<dbReference type="InterPro" id="IPR019921">
    <property type="entry name" value="Lucif-like_OxRdtase_Rv2161c"/>
</dbReference>
<reference evidence="6" key="1">
    <citation type="submission" date="2018-05" db="EMBL/GenBank/DDBJ databases">
        <authorList>
            <person name="Lanie J.A."/>
            <person name="Ng W.-L."/>
            <person name="Kazmierczak K.M."/>
            <person name="Andrzejewski T.M."/>
            <person name="Davidsen T.M."/>
            <person name="Wayne K.J."/>
            <person name="Tettelin H."/>
            <person name="Glass J.I."/>
            <person name="Rusch D."/>
            <person name="Podicherti R."/>
            <person name="Tsui H.-C.T."/>
            <person name="Winkler M.E."/>
        </authorList>
    </citation>
    <scope>NUCLEOTIDE SEQUENCE</scope>
</reference>
<dbReference type="GO" id="GO:0008726">
    <property type="term" value="F:alkanesulfonate monooxygenase activity"/>
    <property type="evidence" value="ECO:0007669"/>
    <property type="project" value="TreeGrafter"/>
</dbReference>
<evidence type="ECO:0000259" key="5">
    <source>
        <dbReference type="Pfam" id="PF00296"/>
    </source>
</evidence>
<gene>
    <name evidence="6" type="ORF">METZ01_LOCUS39439</name>
</gene>
<dbReference type="EMBL" id="UINC01001689">
    <property type="protein sequence ID" value="SUZ86585.1"/>
    <property type="molecule type" value="Genomic_DNA"/>
</dbReference>
<organism evidence="6">
    <name type="scientific">marine metagenome</name>
    <dbReference type="NCBI Taxonomy" id="408172"/>
    <lineage>
        <taxon>unclassified sequences</taxon>
        <taxon>metagenomes</taxon>
        <taxon>ecological metagenomes</taxon>
    </lineage>
</organism>
<dbReference type="Gene3D" id="3.20.20.30">
    <property type="entry name" value="Luciferase-like domain"/>
    <property type="match status" value="1"/>
</dbReference>
<sequence>MTMMGDKVRIGIAMGGWPFPEPDPQMLWEYTDRMESLDIDSIWFTDRIVSPLLSLETVVAMSFIASRTTKLKFGTSVIALPLRNPTVLAKELATIDFLSEGRCLPAVGLGTEDETEYEACGTSKRVRVSRTEEAVEVMRLLWSQDEVSYQGKHFTLRGVTVQPKPVQSSLPPIWFGGRSEPALKRTAKLGDGWLVSQAPPAEVADSIPKIKEMALQYGNHIEDDHYGAIFSYCFADSPREAEQMAEPYNLRRRSDVPMRDMNAFGPPEVLSDLLDKYIEAGATKFALRPACPPEMTHEQMEMLGNHIIPKYHKN</sequence>
<evidence type="ECO:0000256" key="2">
    <source>
        <dbReference type="ARBA" id="ARBA00022643"/>
    </source>
</evidence>
<dbReference type="NCBIfam" id="TIGR03619">
    <property type="entry name" value="F420_Rv2161c"/>
    <property type="match status" value="1"/>
</dbReference>